<organism evidence="1 2">
    <name type="scientific">Arxiozyma heterogenica</name>
    <dbReference type="NCBI Taxonomy" id="278026"/>
    <lineage>
        <taxon>Eukaryota</taxon>
        <taxon>Fungi</taxon>
        <taxon>Dikarya</taxon>
        <taxon>Ascomycota</taxon>
        <taxon>Saccharomycotina</taxon>
        <taxon>Saccharomycetes</taxon>
        <taxon>Saccharomycetales</taxon>
        <taxon>Saccharomycetaceae</taxon>
        <taxon>Arxiozyma</taxon>
    </lineage>
</organism>
<proteinExistence type="predicted"/>
<comment type="caution">
    <text evidence="1">The sequence shown here is derived from an EMBL/GenBank/DDBJ whole genome shotgun (WGS) entry which is preliminary data.</text>
</comment>
<evidence type="ECO:0000313" key="1">
    <source>
        <dbReference type="EMBL" id="KAK5782391.1"/>
    </source>
</evidence>
<reference evidence="2" key="1">
    <citation type="submission" date="2023-07" db="EMBL/GenBank/DDBJ databases">
        <title>A draft genome of Kazachstania heterogenica Y-27499.</title>
        <authorList>
            <person name="Donic C."/>
            <person name="Kralova J.S."/>
            <person name="Fidel L."/>
            <person name="Ben-Dor S."/>
            <person name="Jung S."/>
        </authorList>
    </citation>
    <scope>NUCLEOTIDE SEQUENCE [LARGE SCALE GENOMIC DNA]</scope>
    <source>
        <strain evidence="2">Y27499</strain>
    </source>
</reference>
<keyword evidence="2" id="KW-1185">Reference proteome</keyword>
<evidence type="ECO:0000313" key="2">
    <source>
        <dbReference type="Proteomes" id="UP001306508"/>
    </source>
</evidence>
<sequence length="159" mass="18635">MTSKVFYCGHPTEINLSDQVNSYKYIKNIIIPNQLLDDAKLLSKIKYFKITKNDKIKNLLENLKKHQNDEITCIFAYGQHLQKALSVVELYKTKILLPDKVVFKQWNRLLSFDVISQGKNELLDKKIKVPILLIFITTNKEHFKLETFINETNGFSEQE</sequence>
<gene>
    <name evidence="1" type="ORF">RI543_000328</name>
</gene>
<protein>
    <recommendedName>
        <fullName evidence="3">DNA/RNA-binding protein Alba-like domain-containing protein</fullName>
    </recommendedName>
</protein>
<name>A0AAN7W6L8_9SACH</name>
<dbReference type="AlphaFoldDB" id="A0AAN7W6L8"/>
<dbReference type="EMBL" id="JAWIZZ010000006">
    <property type="protein sequence ID" value="KAK5782391.1"/>
    <property type="molecule type" value="Genomic_DNA"/>
</dbReference>
<accession>A0AAN7W6L8</accession>
<dbReference type="Proteomes" id="UP001306508">
    <property type="component" value="Unassembled WGS sequence"/>
</dbReference>
<evidence type="ECO:0008006" key="3">
    <source>
        <dbReference type="Google" id="ProtNLM"/>
    </source>
</evidence>